<dbReference type="GO" id="GO:0009252">
    <property type="term" value="P:peptidoglycan biosynthetic process"/>
    <property type="evidence" value="ECO:0007669"/>
    <property type="project" value="UniProtKB-UniRule"/>
</dbReference>
<dbReference type="PANTHER" id="PTHR43783:SF1">
    <property type="entry name" value="UDP-N-ACETYLGLUCOSAMINE 1-CARBOXYVINYLTRANSFERASE"/>
    <property type="match status" value="1"/>
</dbReference>
<comment type="catalytic activity">
    <reaction evidence="13">
        <text>phosphoenolpyruvate + UDP-N-acetyl-alpha-D-glucosamine = UDP-N-acetyl-3-O-(1-carboxyvinyl)-alpha-D-glucosamine + phosphate</text>
        <dbReference type="Rhea" id="RHEA:18681"/>
        <dbReference type="ChEBI" id="CHEBI:43474"/>
        <dbReference type="ChEBI" id="CHEBI:57705"/>
        <dbReference type="ChEBI" id="CHEBI:58702"/>
        <dbReference type="ChEBI" id="CHEBI:68483"/>
        <dbReference type="EC" id="2.5.1.7"/>
    </reaction>
</comment>
<comment type="pathway">
    <text evidence="2">Cell wall biogenesis; peptidoglycan biosynthesis.</text>
</comment>
<evidence type="ECO:0000256" key="1">
    <source>
        <dbReference type="ARBA" id="ARBA00004496"/>
    </source>
</evidence>
<evidence type="ECO:0000256" key="3">
    <source>
        <dbReference type="ARBA" id="ARBA00022490"/>
    </source>
</evidence>
<dbReference type="Proteomes" id="UP000034803">
    <property type="component" value="Unassembled WGS sequence"/>
</dbReference>
<evidence type="ECO:0000256" key="14">
    <source>
        <dbReference type="NCBIfam" id="TIGR01072"/>
    </source>
</evidence>
<feature type="domain" description="Enolpyruvate transferase" evidence="15">
    <location>
        <begin position="7"/>
        <end position="406"/>
    </location>
</feature>
<dbReference type="InterPro" id="IPR005750">
    <property type="entry name" value="UDP_GlcNAc_COvinyl_MurA"/>
</dbReference>
<keyword evidence="7" id="KW-0573">Peptidoglycan synthesis</keyword>
<dbReference type="EC" id="2.5.1.7" evidence="11 14"/>
<dbReference type="GO" id="GO:0071555">
    <property type="term" value="P:cell wall organization"/>
    <property type="evidence" value="ECO:0007669"/>
    <property type="project" value="UniProtKB-KW"/>
</dbReference>
<dbReference type="CDD" id="cd01555">
    <property type="entry name" value="UdpNAET"/>
    <property type="match status" value="1"/>
</dbReference>
<dbReference type="EMBL" id="LBOI01000018">
    <property type="protein sequence ID" value="KKP31022.1"/>
    <property type="molecule type" value="Genomic_DNA"/>
</dbReference>
<dbReference type="Gene3D" id="3.65.10.10">
    <property type="entry name" value="Enolpyruvate transferase domain"/>
    <property type="match status" value="2"/>
</dbReference>
<name>A0A0G0BJ00_9BACT</name>
<keyword evidence="4" id="KW-0132">Cell division</keyword>
<protein>
    <recommendedName>
        <fullName evidence="12 14">UDP-N-acetylglucosamine 1-carboxyvinyltransferase</fullName>
        <ecNumber evidence="11 14">2.5.1.7</ecNumber>
    </recommendedName>
</protein>
<organism evidence="16 17">
    <name type="scientific">Candidatus Woesebacteria bacterium GW2011_GWC2_31_9</name>
    <dbReference type="NCBI Taxonomy" id="1618586"/>
    <lineage>
        <taxon>Bacteria</taxon>
        <taxon>Candidatus Woeseibacteriota</taxon>
    </lineage>
</organism>
<keyword evidence="6" id="KW-0133">Cell shape</keyword>
<reference evidence="16 17" key="1">
    <citation type="journal article" date="2015" name="Nature">
        <title>rRNA introns, odd ribosomes, and small enigmatic genomes across a large radiation of phyla.</title>
        <authorList>
            <person name="Brown C.T."/>
            <person name="Hug L.A."/>
            <person name="Thomas B.C."/>
            <person name="Sharon I."/>
            <person name="Castelle C.J."/>
            <person name="Singh A."/>
            <person name="Wilkins M.J."/>
            <person name="Williams K.H."/>
            <person name="Banfield J.F."/>
        </authorList>
    </citation>
    <scope>NUCLEOTIDE SEQUENCE [LARGE SCALE GENOMIC DNA]</scope>
</reference>
<keyword evidence="8" id="KW-0131">Cell cycle</keyword>
<evidence type="ECO:0000256" key="13">
    <source>
        <dbReference type="ARBA" id="ARBA00047527"/>
    </source>
</evidence>
<keyword evidence="9" id="KW-0961">Cell wall biogenesis/degradation</keyword>
<evidence type="ECO:0000256" key="5">
    <source>
        <dbReference type="ARBA" id="ARBA00022679"/>
    </source>
</evidence>
<dbReference type="Pfam" id="PF00275">
    <property type="entry name" value="EPSP_synthase"/>
    <property type="match status" value="1"/>
</dbReference>
<dbReference type="GO" id="GO:0019277">
    <property type="term" value="P:UDP-N-acetylgalactosamine biosynthetic process"/>
    <property type="evidence" value="ECO:0007669"/>
    <property type="project" value="InterPro"/>
</dbReference>
<dbReference type="InterPro" id="IPR013792">
    <property type="entry name" value="RNA3'P_cycl/enolpyr_Trfase_a/b"/>
</dbReference>
<keyword evidence="5 16" id="KW-0808">Transferase</keyword>
<gene>
    <name evidence="16" type="ORF">UR21_C0018G0013</name>
</gene>
<dbReference type="PANTHER" id="PTHR43783">
    <property type="entry name" value="UDP-N-ACETYLGLUCOSAMINE 1-CARBOXYVINYLTRANSFERASE"/>
    <property type="match status" value="1"/>
</dbReference>
<evidence type="ECO:0000259" key="15">
    <source>
        <dbReference type="Pfam" id="PF00275"/>
    </source>
</evidence>
<dbReference type="NCBIfam" id="NF006873">
    <property type="entry name" value="PRK09369.1"/>
    <property type="match status" value="1"/>
</dbReference>
<dbReference type="NCBIfam" id="TIGR01072">
    <property type="entry name" value="murA"/>
    <property type="match status" value="1"/>
</dbReference>
<evidence type="ECO:0000313" key="17">
    <source>
        <dbReference type="Proteomes" id="UP000034803"/>
    </source>
</evidence>
<dbReference type="InterPro" id="IPR050068">
    <property type="entry name" value="MurA_subfamily"/>
</dbReference>
<dbReference type="GO" id="GO:0005737">
    <property type="term" value="C:cytoplasm"/>
    <property type="evidence" value="ECO:0007669"/>
    <property type="project" value="UniProtKB-SubCell"/>
</dbReference>
<dbReference type="InterPro" id="IPR001986">
    <property type="entry name" value="Enolpyruvate_Tfrase_dom"/>
</dbReference>
<proteinExistence type="inferred from homology"/>
<evidence type="ECO:0000256" key="12">
    <source>
        <dbReference type="ARBA" id="ARBA00039754"/>
    </source>
</evidence>
<evidence type="ECO:0000256" key="2">
    <source>
        <dbReference type="ARBA" id="ARBA00004752"/>
    </source>
</evidence>
<dbReference type="SUPFAM" id="SSF55205">
    <property type="entry name" value="EPT/RTPC-like"/>
    <property type="match status" value="1"/>
</dbReference>
<evidence type="ECO:0000256" key="4">
    <source>
        <dbReference type="ARBA" id="ARBA00022618"/>
    </source>
</evidence>
<evidence type="ECO:0000256" key="8">
    <source>
        <dbReference type="ARBA" id="ARBA00023306"/>
    </source>
</evidence>
<comment type="subcellular location">
    <subcellularLocation>
        <location evidence="1">Cytoplasm</location>
    </subcellularLocation>
</comment>
<evidence type="ECO:0000256" key="6">
    <source>
        <dbReference type="ARBA" id="ARBA00022960"/>
    </source>
</evidence>
<evidence type="ECO:0000256" key="7">
    <source>
        <dbReference type="ARBA" id="ARBA00022984"/>
    </source>
</evidence>
<dbReference type="GO" id="GO:0051301">
    <property type="term" value="P:cell division"/>
    <property type="evidence" value="ECO:0007669"/>
    <property type="project" value="UniProtKB-KW"/>
</dbReference>
<dbReference type="InterPro" id="IPR036968">
    <property type="entry name" value="Enolpyruvate_Tfrase_sf"/>
</dbReference>
<comment type="caution">
    <text evidence="16">The sequence shown here is derived from an EMBL/GenBank/DDBJ whole genome shotgun (WGS) entry which is preliminary data.</text>
</comment>
<evidence type="ECO:0000256" key="9">
    <source>
        <dbReference type="ARBA" id="ARBA00023316"/>
    </source>
</evidence>
<keyword evidence="3" id="KW-0963">Cytoplasm</keyword>
<sequence length="417" mass="45735">MAKFLIKGGNKLEGEIKLSGNKNSALKLIPACLASTEKSVLTNVPDISDVRVILQIIEKLGAKVTFEKNVVEIDPSGLNSFEPDSDLCAKLRASVVLAAPLLVRFGRAVITPPGGDQIGDRLLDTHFNLMQKLGVNFERKDGKFYLSWDKRLSGRVFLEEASVTATEMGLIMASSMNEEVIIEDAAAEPHVEDLAKFLCKMGAKISGIGTNTLVCSGGNLHGAEHKVMPDHIEGGTFAIASAITGGKVKINDFNINNYHMILNYLGNMGIKYEIEKESLVILPSKLKAQRRKFQTRPWPGFPTDLMSPFIVLATQTEGTILCHDWMYEWRMFFVDDLIGMGANILIADPHRVIVSGPTKLISDRLFCKDIRAGISVILAAMVAEGTSTIENVEVVNRGYEDIQNRLTSLGASIKRED</sequence>
<dbReference type="AlphaFoldDB" id="A0A0G0BJ00"/>
<dbReference type="GO" id="GO:0008360">
    <property type="term" value="P:regulation of cell shape"/>
    <property type="evidence" value="ECO:0007669"/>
    <property type="project" value="UniProtKB-KW"/>
</dbReference>
<dbReference type="PATRIC" id="fig|1618586.3.peg.828"/>
<comment type="similarity">
    <text evidence="10">Belongs to the EPSP synthase family. MurA subfamily.</text>
</comment>
<evidence type="ECO:0000313" key="16">
    <source>
        <dbReference type="EMBL" id="KKP31022.1"/>
    </source>
</evidence>
<evidence type="ECO:0000256" key="10">
    <source>
        <dbReference type="ARBA" id="ARBA00038367"/>
    </source>
</evidence>
<evidence type="ECO:0000256" key="11">
    <source>
        <dbReference type="ARBA" id="ARBA00039108"/>
    </source>
</evidence>
<dbReference type="GO" id="GO:0008760">
    <property type="term" value="F:UDP-N-acetylglucosamine 1-carboxyvinyltransferase activity"/>
    <property type="evidence" value="ECO:0007669"/>
    <property type="project" value="UniProtKB-UniRule"/>
</dbReference>
<accession>A0A0G0BJ00</accession>